<dbReference type="Gene3D" id="3.60.40.10">
    <property type="entry name" value="PPM-type phosphatase domain"/>
    <property type="match status" value="1"/>
</dbReference>
<accession>A0A290Z116</accession>
<dbReference type="PANTHER" id="PTHR43156">
    <property type="entry name" value="STAGE II SPORULATION PROTEIN E-RELATED"/>
    <property type="match status" value="1"/>
</dbReference>
<dbReference type="InterPro" id="IPR036457">
    <property type="entry name" value="PPM-type-like_dom_sf"/>
</dbReference>
<reference evidence="3" key="1">
    <citation type="submission" date="2017-09" db="EMBL/GenBank/DDBJ databases">
        <title>Complete Genome Sequence of ansamitocin-producing Bacterium Actinosynnema pretiosum X47.</title>
        <authorList>
            <person name="Cao G."/>
            <person name="Zong G."/>
            <person name="Zhong C."/>
            <person name="Fu J."/>
        </authorList>
    </citation>
    <scope>NUCLEOTIDE SEQUENCE [LARGE SCALE GENOMIC DNA]</scope>
    <source>
        <strain evidence="3">X47</strain>
    </source>
</reference>
<protein>
    <recommendedName>
        <fullName evidence="2">PPM-type phosphatase domain-containing protein</fullName>
    </recommendedName>
</protein>
<evidence type="ECO:0000313" key="3">
    <source>
        <dbReference type="EMBL" id="ATE52698.1"/>
    </source>
</evidence>
<evidence type="ECO:0000313" key="4">
    <source>
        <dbReference type="Proteomes" id="UP000218505"/>
    </source>
</evidence>
<sequence>MVGMGSRDGGLPAALGEAADLPWWVERLFEGFGVAVVLCDSGGVVRHVSPAALELVPGLVVGRGMPGAGGGVGDFEVVVGAAVVVGVFRELGDGWGAWVLRDVGGERARDERVRSAQVRGEFLGRAGRQLGGSLNPARTVRVVVELATELGWAATVVLADGTYAHGVRGGRTRIGRWEREALPRVLVDGLDGSASGGIERHHAEHFGGSGWNSLVDLGEVAEAVAVRLPGSEPAGAVLVVWIASGDPAAVADPDGAVLGEFADRAGVALAAARVHAQQVATAAALRESLLPGALPDVAGLDFGAEYRPATGIGALGGDFYEVSPDGRAFVFGGVVGEGARAAVVGGRVRQVLGALRLVGLPPLRALRVVNESLVDSGDGRGGVVTAVVGVVEPRGDGGVRVELTGGGHLAPLVLRNDGDVRVVDVGGMAVGGVARAVFRSEVVELAAGESCVFYSGGVTGALGGGGGEEYGVERVRSLLAHCHVMPAPAVAERVVLGAQQWTSGAGHGDVAVLVVRADPRRTGA</sequence>
<dbReference type="Proteomes" id="UP000218505">
    <property type="component" value="Chromosome"/>
</dbReference>
<keyword evidence="4" id="KW-1185">Reference proteome</keyword>
<dbReference type="Pfam" id="PF07228">
    <property type="entry name" value="SpoIIE"/>
    <property type="match status" value="1"/>
</dbReference>
<feature type="domain" description="PPM-type phosphatase" evidence="2">
    <location>
        <begin position="297"/>
        <end position="517"/>
    </location>
</feature>
<evidence type="ECO:0000259" key="2">
    <source>
        <dbReference type="SMART" id="SM00331"/>
    </source>
</evidence>
<dbReference type="InterPro" id="IPR052016">
    <property type="entry name" value="Bact_Sigma-Reg"/>
</dbReference>
<proteinExistence type="predicted"/>
<organism evidence="3 4">
    <name type="scientific">Actinosynnema pretiosum</name>
    <dbReference type="NCBI Taxonomy" id="42197"/>
    <lineage>
        <taxon>Bacteria</taxon>
        <taxon>Bacillati</taxon>
        <taxon>Actinomycetota</taxon>
        <taxon>Actinomycetes</taxon>
        <taxon>Pseudonocardiales</taxon>
        <taxon>Pseudonocardiaceae</taxon>
        <taxon>Actinosynnema</taxon>
    </lineage>
</organism>
<keyword evidence="1" id="KW-0378">Hydrolase</keyword>
<dbReference type="KEGG" id="apre:CNX65_04865"/>
<dbReference type="InterPro" id="IPR001932">
    <property type="entry name" value="PPM-type_phosphatase-like_dom"/>
</dbReference>
<evidence type="ECO:0000256" key="1">
    <source>
        <dbReference type="ARBA" id="ARBA00022801"/>
    </source>
</evidence>
<gene>
    <name evidence="3" type="ORF">CNX65_04865</name>
</gene>
<dbReference type="EMBL" id="CP023445">
    <property type="protein sequence ID" value="ATE52698.1"/>
    <property type="molecule type" value="Genomic_DNA"/>
</dbReference>
<name>A0A290Z116_9PSEU</name>
<dbReference type="AlphaFoldDB" id="A0A290Z116"/>
<dbReference type="PANTHER" id="PTHR43156:SF2">
    <property type="entry name" value="STAGE II SPORULATION PROTEIN E"/>
    <property type="match status" value="1"/>
</dbReference>
<dbReference type="SMART" id="SM00331">
    <property type="entry name" value="PP2C_SIG"/>
    <property type="match status" value="1"/>
</dbReference>
<dbReference type="GO" id="GO:0016791">
    <property type="term" value="F:phosphatase activity"/>
    <property type="evidence" value="ECO:0007669"/>
    <property type="project" value="TreeGrafter"/>
</dbReference>